<dbReference type="PANTHER" id="PTHR43777">
    <property type="entry name" value="MOLYBDENUM COFACTOR CYTIDYLYLTRANSFERASE"/>
    <property type="match status" value="1"/>
</dbReference>
<dbReference type="Pfam" id="PF12804">
    <property type="entry name" value="NTP_transf_3"/>
    <property type="match status" value="1"/>
</dbReference>
<name>A0ABU5IFK5_9BURK</name>
<dbReference type="SUPFAM" id="SSF53448">
    <property type="entry name" value="Nucleotide-diphospho-sugar transferases"/>
    <property type="match status" value="1"/>
</dbReference>
<proteinExistence type="predicted"/>
<gene>
    <name evidence="3" type="ORF">SM757_14230</name>
</gene>
<keyword evidence="4" id="KW-1185">Reference proteome</keyword>
<organism evidence="3 4">
    <name type="scientific">Azohydromonas lata</name>
    <dbReference type="NCBI Taxonomy" id="45677"/>
    <lineage>
        <taxon>Bacteria</taxon>
        <taxon>Pseudomonadati</taxon>
        <taxon>Pseudomonadota</taxon>
        <taxon>Betaproteobacteria</taxon>
        <taxon>Burkholderiales</taxon>
        <taxon>Sphaerotilaceae</taxon>
        <taxon>Azohydromonas</taxon>
    </lineage>
</organism>
<keyword evidence="1" id="KW-0460">Magnesium</keyword>
<reference evidence="3 4" key="1">
    <citation type="submission" date="2023-11" db="EMBL/GenBank/DDBJ databases">
        <title>Draft genome of Azohydromonas lata strain H1 (DSM1123), a polyhydroxyalkanoate producer.</title>
        <authorList>
            <person name="Traversa D."/>
            <person name="D'Addabbo P."/>
            <person name="Pazzani C."/>
            <person name="Manzari C."/>
            <person name="Chiara M."/>
            <person name="Scrascia M."/>
        </authorList>
    </citation>
    <scope>NUCLEOTIDE SEQUENCE [LARGE SCALE GENOMIC DNA]</scope>
    <source>
        <strain evidence="3 4">H1</strain>
    </source>
</reference>
<dbReference type="RefSeq" id="WP_322465964.1">
    <property type="nucleotide sequence ID" value="NZ_JAXOJX010000021.1"/>
</dbReference>
<evidence type="ECO:0000256" key="1">
    <source>
        <dbReference type="ARBA" id="ARBA00022842"/>
    </source>
</evidence>
<dbReference type="EMBL" id="JAXOJX010000021">
    <property type="protein sequence ID" value="MDZ5457733.1"/>
    <property type="molecule type" value="Genomic_DNA"/>
</dbReference>
<sequence>MSAVQALLLAGGFSRRFGADKRQARLALGDTLLERSLRTWASALGAVHVALRGTDEALARRVEALGGVPLLCSRSEEGLGATLAQAVAQLPPGPVLVGLADMPFVQAGTLQALARRLEGGAPAVAPFFNGQRGNPVGFGVEHRPKLLALQGDRGAGPLLVGLALERVDVDDAGVLVDIDQPADLQTSGDAAQPPATPG</sequence>
<protein>
    <submittedName>
        <fullName evidence="3">Nucleotidyltransferase family protein</fullName>
    </submittedName>
</protein>
<dbReference type="CDD" id="cd04182">
    <property type="entry name" value="GT_2_like_f"/>
    <property type="match status" value="1"/>
</dbReference>
<dbReference type="InterPro" id="IPR029044">
    <property type="entry name" value="Nucleotide-diphossugar_trans"/>
</dbReference>
<evidence type="ECO:0000313" key="4">
    <source>
        <dbReference type="Proteomes" id="UP001293718"/>
    </source>
</evidence>
<feature type="domain" description="MobA-like NTP transferase" evidence="2">
    <location>
        <begin position="6"/>
        <end position="159"/>
    </location>
</feature>
<comment type="caution">
    <text evidence="3">The sequence shown here is derived from an EMBL/GenBank/DDBJ whole genome shotgun (WGS) entry which is preliminary data.</text>
</comment>
<dbReference type="Proteomes" id="UP001293718">
    <property type="component" value="Unassembled WGS sequence"/>
</dbReference>
<accession>A0ABU5IFK5</accession>
<dbReference type="Gene3D" id="3.90.550.10">
    <property type="entry name" value="Spore Coat Polysaccharide Biosynthesis Protein SpsA, Chain A"/>
    <property type="match status" value="1"/>
</dbReference>
<evidence type="ECO:0000259" key="2">
    <source>
        <dbReference type="Pfam" id="PF12804"/>
    </source>
</evidence>
<dbReference type="InterPro" id="IPR025877">
    <property type="entry name" value="MobA-like_NTP_Trfase"/>
</dbReference>
<evidence type="ECO:0000313" key="3">
    <source>
        <dbReference type="EMBL" id="MDZ5457733.1"/>
    </source>
</evidence>
<dbReference type="PANTHER" id="PTHR43777:SF1">
    <property type="entry name" value="MOLYBDENUM COFACTOR CYTIDYLYLTRANSFERASE"/>
    <property type="match status" value="1"/>
</dbReference>